<dbReference type="AlphaFoldDB" id="A0A9D9H3W4"/>
<feature type="transmembrane region" description="Helical" evidence="1">
    <location>
        <begin position="210"/>
        <end position="231"/>
    </location>
</feature>
<gene>
    <name evidence="2" type="ORF">IAC55_06760</name>
</gene>
<dbReference type="InterPro" id="IPR007395">
    <property type="entry name" value="Zn_peptidase_2"/>
</dbReference>
<evidence type="ECO:0000256" key="1">
    <source>
        <dbReference type="SAM" id="Phobius"/>
    </source>
</evidence>
<feature type="transmembrane region" description="Helical" evidence="1">
    <location>
        <begin position="151"/>
        <end position="174"/>
    </location>
</feature>
<dbReference type="PANTHER" id="PTHR36434">
    <property type="entry name" value="MEMBRANE PROTEASE YUGP-RELATED"/>
    <property type="match status" value="1"/>
</dbReference>
<feature type="transmembrane region" description="Helical" evidence="1">
    <location>
        <begin position="125"/>
        <end position="145"/>
    </location>
</feature>
<evidence type="ECO:0000313" key="3">
    <source>
        <dbReference type="Proteomes" id="UP000823611"/>
    </source>
</evidence>
<keyword evidence="1" id="KW-0472">Membrane</keyword>
<name>A0A9D9H3W4_9FIRM</name>
<organism evidence="2 3">
    <name type="scientific">Candidatus Fimicola merdigallinarum</name>
    <dbReference type="NCBI Taxonomy" id="2840819"/>
    <lineage>
        <taxon>Bacteria</taxon>
        <taxon>Bacillati</taxon>
        <taxon>Bacillota</taxon>
        <taxon>Clostridia</taxon>
        <taxon>Lachnospirales</taxon>
        <taxon>Lachnospiraceae</taxon>
        <taxon>Lachnospiraceae incertae sedis</taxon>
        <taxon>Candidatus Fimicola</taxon>
    </lineage>
</organism>
<keyword evidence="1" id="KW-0812">Transmembrane</keyword>
<dbReference type="PANTHER" id="PTHR36434:SF1">
    <property type="entry name" value="MEMBRANE PROTEASE YUGP-RELATED"/>
    <property type="match status" value="1"/>
</dbReference>
<accession>A0A9D9H3W4</accession>
<protein>
    <submittedName>
        <fullName evidence="2">Zinc metallopeptidase</fullName>
    </submittedName>
</protein>
<comment type="caution">
    <text evidence="2">The sequence shown here is derived from an EMBL/GenBank/DDBJ whole genome shotgun (WGS) entry which is preliminary data.</text>
</comment>
<reference evidence="2" key="1">
    <citation type="submission" date="2020-10" db="EMBL/GenBank/DDBJ databases">
        <authorList>
            <person name="Gilroy R."/>
        </authorList>
    </citation>
    <scope>NUCLEOTIDE SEQUENCE</scope>
    <source>
        <strain evidence="2">F6-4510</strain>
    </source>
</reference>
<feature type="transmembrane region" description="Helical" evidence="1">
    <location>
        <begin position="6"/>
        <end position="23"/>
    </location>
</feature>
<dbReference type="Proteomes" id="UP000823611">
    <property type="component" value="Unassembled WGS sequence"/>
</dbReference>
<evidence type="ECO:0000313" key="2">
    <source>
        <dbReference type="EMBL" id="MBO8435004.1"/>
    </source>
</evidence>
<dbReference type="Pfam" id="PF04298">
    <property type="entry name" value="Zn_peptidase_2"/>
    <property type="match status" value="1"/>
</dbReference>
<dbReference type="EMBL" id="JADIMX010000126">
    <property type="protein sequence ID" value="MBO8435004.1"/>
    <property type="molecule type" value="Genomic_DNA"/>
</dbReference>
<proteinExistence type="predicted"/>
<keyword evidence="1" id="KW-1133">Transmembrane helix</keyword>
<sequence length="236" mass="25671">MFYPYSFSYFYILIPPMLLALYAQSKVGSTFNKYSRVSNSRGFTGAEVATQLLHASGIYDVRVERVSGNLTDHYDPRTKTLRLSDSVYGSTSISAIGVAAHETGHAIQHDTGYAFLKLRSAMVPITNIGSNLSMPLILLGVLIGGTAGSSFGYTIIQLGIVLFSLAVAFSLITLPVEFDASRRAIACLERYNFLNDNELKPARKVLSAAALTYVASAVVAIANLLRLILLFGRRDD</sequence>
<reference evidence="2" key="2">
    <citation type="journal article" date="2021" name="PeerJ">
        <title>Extensive microbial diversity within the chicken gut microbiome revealed by metagenomics and culture.</title>
        <authorList>
            <person name="Gilroy R."/>
            <person name="Ravi A."/>
            <person name="Getino M."/>
            <person name="Pursley I."/>
            <person name="Horton D.L."/>
            <person name="Alikhan N.F."/>
            <person name="Baker D."/>
            <person name="Gharbi K."/>
            <person name="Hall N."/>
            <person name="Watson M."/>
            <person name="Adriaenssens E.M."/>
            <person name="Foster-Nyarko E."/>
            <person name="Jarju S."/>
            <person name="Secka A."/>
            <person name="Antonio M."/>
            <person name="Oren A."/>
            <person name="Chaudhuri R.R."/>
            <person name="La Ragione R."/>
            <person name="Hildebrand F."/>
            <person name="Pallen M.J."/>
        </authorList>
    </citation>
    <scope>NUCLEOTIDE SEQUENCE</scope>
    <source>
        <strain evidence="2">F6-4510</strain>
    </source>
</reference>